<reference evidence="3 4" key="2">
    <citation type="journal article" date="2022" name="Mol. Biol. Evol.">
        <title>Comparative Genomics Reveals Insights into the Divergent Evolution of Astigmatic Mites and Household Pest Adaptations.</title>
        <authorList>
            <person name="Xiong Q."/>
            <person name="Wan A.T."/>
            <person name="Liu X."/>
            <person name="Fung C.S."/>
            <person name="Xiao X."/>
            <person name="Malainual N."/>
            <person name="Hou J."/>
            <person name="Wang L."/>
            <person name="Wang M."/>
            <person name="Yang K.Y."/>
            <person name="Cui Y."/>
            <person name="Leung E.L."/>
            <person name="Nong W."/>
            <person name="Shin S.K."/>
            <person name="Au S.W."/>
            <person name="Jeong K.Y."/>
            <person name="Chew F.T."/>
            <person name="Hui J.H."/>
            <person name="Leung T.F."/>
            <person name="Tungtrongchitr A."/>
            <person name="Zhong N."/>
            <person name="Liu Z."/>
            <person name="Tsui S.K."/>
        </authorList>
    </citation>
    <scope>NUCLEOTIDE SEQUENCE [LARGE SCALE GENOMIC DNA]</scope>
    <source>
        <strain evidence="3">Derp</strain>
    </source>
</reference>
<evidence type="ECO:0000256" key="1">
    <source>
        <dbReference type="PROSITE-ProRule" id="PRU00042"/>
    </source>
</evidence>
<proteinExistence type="predicted"/>
<dbReference type="Gene3D" id="3.30.160.60">
    <property type="entry name" value="Classic Zinc Finger"/>
    <property type="match status" value="1"/>
</dbReference>
<keyword evidence="1" id="KW-0479">Metal-binding</keyword>
<evidence type="ECO:0000259" key="2">
    <source>
        <dbReference type="PROSITE" id="PS50157"/>
    </source>
</evidence>
<sequence length="104" mass="11955">MEEKIICGYRFEEKLNLNRHQRIHTDHPVVDVEPSTSAFDMEILNEEEPSLHSVEPQVNEPDSLMFFDSIDDDSDVLIIDEGEPEFDPGIPKTLKDSNYYSAIS</sequence>
<gene>
    <name evidence="3" type="ORF">DERP_006587</name>
</gene>
<protein>
    <recommendedName>
        <fullName evidence="2">C2H2-type domain-containing protein</fullName>
    </recommendedName>
</protein>
<evidence type="ECO:0000313" key="4">
    <source>
        <dbReference type="Proteomes" id="UP000887458"/>
    </source>
</evidence>
<keyword evidence="4" id="KW-1185">Reference proteome</keyword>
<organism evidence="3 4">
    <name type="scientific">Dermatophagoides pteronyssinus</name>
    <name type="common">European house dust mite</name>
    <dbReference type="NCBI Taxonomy" id="6956"/>
    <lineage>
        <taxon>Eukaryota</taxon>
        <taxon>Metazoa</taxon>
        <taxon>Ecdysozoa</taxon>
        <taxon>Arthropoda</taxon>
        <taxon>Chelicerata</taxon>
        <taxon>Arachnida</taxon>
        <taxon>Acari</taxon>
        <taxon>Acariformes</taxon>
        <taxon>Sarcoptiformes</taxon>
        <taxon>Astigmata</taxon>
        <taxon>Psoroptidia</taxon>
        <taxon>Analgoidea</taxon>
        <taxon>Pyroglyphidae</taxon>
        <taxon>Dermatophagoidinae</taxon>
        <taxon>Dermatophagoides</taxon>
    </lineage>
</organism>
<name>A0ABQ8IQM3_DERPT</name>
<accession>A0ABQ8IQM3</accession>
<feature type="domain" description="C2H2-type" evidence="2">
    <location>
        <begin position="1"/>
        <end position="29"/>
    </location>
</feature>
<comment type="caution">
    <text evidence="3">The sequence shown here is derived from an EMBL/GenBank/DDBJ whole genome shotgun (WGS) entry which is preliminary data.</text>
</comment>
<reference evidence="3 4" key="1">
    <citation type="journal article" date="2018" name="J. Allergy Clin. Immunol.">
        <title>High-quality assembly of Dermatophagoides pteronyssinus genome and transcriptome reveals a wide range of novel allergens.</title>
        <authorList>
            <person name="Liu X.Y."/>
            <person name="Yang K.Y."/>
            <person name="Wang M.Q."/>
            <person name="Kwok J.S."/>
            <person name="Zeng X."/>
            <person name="Yang Z."/>
            <person name="Xiao X.J."/>
            <person name="Lau C.P."/>
            <person name="Li Y."/>
            <person name="Huang Z.M."/>
            <person name="Ba J.G."/>
            <person name="Yim A.K."/>
            <person name="Ouyang C.Y."/>
            <person name="Ngai S.M."/>
            <person name="Chan T.F."/>
            <person name="Leung E.L."/>
            <person name="Liu L."/>
            <person name="Liu Z.G."/>
            <person name="Tsui S.K."/>
        </authorList>
    </citation>
    <scope>NUCLEOTIDE SEQUENCE [LARGE SCALE GENOMIC DNA]</scope>
    <source>
        <strain evidence="3">Derp</strain>
    </source>
</reference>
<dbReference type="EMBL" id="NJHN03000129">
    <property type="protein sequence ID" value="KAH9412624.1"/>
    <property type="molecule type" value="Genomic_DNA"/>
</dbReference>
<dbReference type="PROSITE" id="PS50157">
    <property type="entry name" value="ZINC_FINGER_C2H2_2"/>
    <property type="match status" value="1"/>
</dbReference>
<keyword evidence="1" id="KW-0863">Zinc-finger</keyword>
<keyword evidence="1" id="KW-0862">Zinc</keyword>
<evidence type="ECO:0000313" key="3">
    <source>
        <dbReference type="EMBL" id="KAH9412624.1"/>
    </source>
</evidence>
<dbReference type="InterPro" id="IPR013087">
    <property type="entry name" value="Znf_C2H2_type"/>
</dbReference>
<dbReference type="Proteomes" id="UP000887458">
    <property type="component" value="Unassembled WGS sequence"/>
</dbReference>